<dbReference type="InParanoid" id="G5A7V9"/>
<dbReference type="RefSeq" id="XP_009536157.1">
    <property type="nucleotide sequence ID" value="XM_009537862.1"/>
</dbReference>
<reference evidence="1 2" key="1">
    <citation type="journal article" date="2006" name="Science">
        <title>Phytophthora genome sequences uncover evolutionary origins and mechanisms of pathogenesis.</title>
        <authorList>
            <person name="Tyler B.M."/>
            <person name="Tripathy S."/>
            <person name="Zhang X."/>
            <person name="Dehal P."/>
            <person name="Jiang R.H."/>
            <person name="Aerts A."/>
            <person name="Arredondo F.D."/>
            <person name="Baxter L."/>
            <person name="Bensasson D."/>
            <person name="Beynon J.L."/>
            <person name="Chapman J."/>
            <person name="Damasceno C.M."/>
            <person name="Dorrance A.E."/>
            <person name="Dou D."/>
            <person name="Dickerman A.W."/>
            <person name="Dubchak I.L."/>
            <person name="Garbelotto M."/>
            <person name="Gijzen M."/>
            <person name="Gordon S.G."/>
            <person name="Govers F."/>
            <person name="Grunwald N.J."/>
            <person name="Huang W."/>
            <person name="Ivors K.L."/>
            <person name="Jones R.W."/>
            <person name="Kamoun S."/>
            <person name="Krampis K."/>
            <person name="Lamour K.H."/>
            <person name="Lee M.K."/>
            <person name="McDonald W.H."/>
            <person name="Medina M."/>
            <person name="Meijer H.J."/>
            <person name="Nordberg E.K."/>
            <person name="Maclean D.J."/>
            <person name="Ospina-Giraldo M.D."/>
            <person name="Morris P.F."/>
            <person name="Phuntumart V."/>
            <person name="Putnam N.H."/>
            <person name="Rash S."/>
            <person name="Rose J.K."/>
            <person name="Sakihama Y."/>
            <person name="Salamov A.A."/>
            <person name="Savidor A."/>
            <person name="Scheuring C.F."/>
            <person name="Smith B.M."/>
            <person name="Sobral B.W."/>
            <person name="Terry A."/>
            <person name="Torto-Alalibo T.A."/>
            <person name="Win J."/>
            <person name="Xu Z."/>
            <person name="Zhang H."/>
            <person name="Grigoriev I.V."/>
            <person name="Rokhsar D.S."/>
            <person name="Boore J.L."/>
        </authorList>
    </citation>
    <scope>NUCLEOTIDE SEQUENCE [LARGE SCALE GENOMIC DNA]</scope>
    <source>
        <strain evidence="1 2">P6497</strain>
    </source>
</reference>
<dbReference type="GeneID" id="20647809"/>
<protein>
    <submittedName>
        <fullName evidence="1">Uncharacterized protein</fullName>
    </submittedName>
</protein>
<dbReference type="KEGG" id="psoj:PHYSODRAFT_339867"/>
<accession>G5A7V9</accession>
<keyword evidence="2" id="KW-1185">Reference proteome</keyword>
<evidence type="ECO:0000313" key="1">
    <source>
        <dbReference type="EMBL" id="EGZ07985.1"/>
    </source>
</evidence>
<proteinExistence type="predicted"/>
<organism evidence="1 2">
    <name type="scientific">Phytophthora sojae (strain P6497)</name>
    <name type="common">Soybean stem and root rot agent</name>
    <name type="synonym">Phytophthora megasperma f. sp. glycines</name>
    <dbReference type="NCBI Taxonomy" id="1094619"/>
    <lineage>
        <taxon>Eukaryota</taxon>
        <taxon>Sar</taxon>
        <taxon>Stramenopiles</taxon>
        <taxon>Oomycota</taxon>
        <taxon>Peronosporomycetes</taxon>
        <taxon>Peronosporales</taxon>
        <taxon>Peronosporaceae</taxon>
        <taxon>Phytophthora</taxon>
    </lineage>
</organism>
<dbReference type="SMR" id="G5A7V9"/>
<dbReference type="Proteomes" id="UP000002640">
    <property type="component" value="Unassembled WGS sequence"/>
</dbReference>
<name>G5A7V9_PHYSP</name>
<evidence type="ECO:0000313" key="2">
    <source>
        <dbReference type="Proteomes" id="UP000002640"/>
    </source>
</evidence>
<sequence length="137" mass="15906">MAGRRGRRVDNAVPDGSFERLGVIDATDIDKLRTDCYRQIRHAVRTTKQLLRDLAEVKPLTSEERDQKKAVNHQLCRVQRKLGKATGLINLDVARILDPRTTRQQLEHDNRLRDREEARRQRNLATVRELINSSSEQ</sequence>
<dbReference type="AlphaFoldDB" id="G5A7V9"/>
<dbReference type="EMBL" id="JH159161">
    <property type="protein sequence ID" value="EGZ07985.1"/>
    <property type="molecule type" value="Genomic_DNA"/>
</dbReference>
<gene>
    <name evidence="1" type="ORF">PHYSODRAFT_339867</name>
</gene>